<dbReference type="InterPro" id="IPR000182">
    <property type="entry name" value="GNAT_dom"/>
</dbReference>
<evidence type="ECO:0000259" key="1">
    <source>
        <dbReference type="PROSITE" id="PS51186"/>
    </source>
</evidence>
<evidence type="ECO:0000313" key="3">
    <source>
        <dbReference type="Proteomes" id="UP000182146"/>
    </source>
</evidence>
<gene>
    <name evidence="2" type="ORF">SAMN05660860_02792</name>
</gene>
<dbReference type="Pfam" id="PF13508">
    <property type="entry name" value="Acetyltransf_7"/>
    <property type="match status" value="1"/>
</dbReference>
<name>A0A1G9UBX7_9BACT</name>
<dbReference type="CDD" id="cd04301">
    <property type="entry name" value="NAT_SF"/>
    <property type="match status" value="1"/>
</dbReference>
<keyword evidence="2" id="KW-0808">Transferase</keyword>
<dbReference type="Gene3D" id="3.40.630.30">
    <property type="match status" value="1"/>
</dbReference>
<proteinExistence type="predicted"/>
<reference evidence="2 3" key="1">
    <citation type="submission" date="2016-10" db="EMBL/GenBank/DDBJ databases">
        <authorList>
            <person name="de Groot N.N."/>
        </authorList>
    </citation>
    <scope>NUCLEOTIDE SEQUENCE [LARGE SCALE GENOMIC DNA]</scope>
    <source>
        <strain evidence="2 3">DSM 17813</strain>
    </source>
</reference>
<dbReference type="SUPFAM" id="SSF55729">
    <property type="entry name" value="Acyl-CoA N-acyltransferases (Nat)"/>
    <property type="match status" value="1"/>
</dbReference>
<dbReference type="PROSITE" id="PS51186">
    <property type="entry name" value="GNAT"/>
    <property type="match status" value="1"/>
</dbReference>
<dbReference type="AlphaFoldDB" id="A0A1G9UBX7"/>
<dbReference type="OrthoDB" id="273614at2"/>
<organism evidence="2 3">
    <name type="scientific">Geoalkalibacter ferrihydriticus</name>
    <dbReference type="NCBI Taxonomy" id="392333"/>
    <lineage>
        <taxon>Bacteria</taxon>
        <taxon>Pseudomonadati</taxon>
        <taxon>Thermodesulfobacteriota</taxon>
        <taxon>Desulfuromonadia</taxon>
        <taxon>Desulfuromonadales</taxon>
        <taxon>Geoalkalibacteraceae</taxon>
        <taxon>Geoalkalibacter</taxon>
    </lineage>
</organism>
<dbReference type="InterPro" id="IPR016181">
    <property type="entry name" value="Acyl_CoA_acyltransferase"/>
</dbReference>
<dbReference type="STRING" id="392333.SAMN05660860_02792"/>
<feature type="domain" description="N-acetyltransferase" evidence="1">
    <location>
        <begin position="1"/>
        <end position="132"/>
    </location>
</feature>
<protein>
    <submittedName>
        <fullName evidence="2">Amino-acid N-acetyltransferase</fullName>
    </submittedName>
</protein>
<evidence type="ECO:0000313" key="2">
    <source>
        <dbReference type="EMBL" id="SDM57446.1"/>
    </source>
</evidence>
<dbReference type="RefSeq" id="WP_052446425.1">
    <property type="nucleotide sequence ID" value="NZ_FNGU01000007.1"/>
</dbReference>
<dbReference type="EMBL" id="FNGU01000007">
    <property type="protein sequence ID" value="SDM57446.1"/>
    <property type="molecule type" value="Genomic_DNA"/>
</dbReference>
<sequence length="158" mass="16906">MIFIFAHPPQLPSIKGLLTECDLYAEDLDAAKVNHLLLCRTEGQLAGVVGMEVFGETGLLRSLAVAPAFRERGIGSLLLVRIERFAALQGARSFYLATEKAADFFAARGYTHLPTAEVPESVRAAPLFTELAARGASAMVKPLAARKVPAARRAAGPM</sequence>
<accession>A0A1G9UBX7</accession>
<dbReference type="GO" id="GO:0016747">
    <property type="term" value="F:acyltransferase activity, transferring groups other than amino-acyl groups"/>
    <property type="evidence" value="ECO:0007669"/>
    <property type="project" value="InterPro"/>
</dbReference>
<dbReference type="Proteomes" id="UP000182146">
    <property type="component" value="Unassembled WGS sequence"/>
</dbReference>